<protein>
    <submittedName>
        <fullName evidence="1">RidA family protein</fullName>
    </submittedName>
</protein>
<gene>
    <name evidence="1" type="ORF">GC101_23240</name>
</gene>
<dbReference type="Proteomes" id="UP000596857">
    <property type="component" value="Unassembled WGS sequence"/>
</dbReference>
<dbReference type="InterPro" id="IPR035959">
    <property type="entry name" value="RutC-like_sf"/>
</dbReference>
<name>A0ABX1YL59_9BACL</name>
<dbReference type="PANTHER" id="PTHR11803:SF39">
    <property type="entry name" value="2-IMINOBUTANOATE_2-IMINOPROPANOATE DEAMINASE"/>
    <property type="match status" value="1"/>
</dbReference>
<dbReference type="SUPFAM" id="SSF55298">
    <property type="entry name" value="YjgF-like"/>
    <property type="match status" value="1"/>
</dbReference>
<organism evidence="1 2">
    <name type="scientific">Paenibacillus phytohabitans</name>
    <dbReference type="NCBI Taxonomy" id="2654978"/>
    <lineage>
        <taxon>Bacteria</taxon>
        <taxon>Bacillati</taxon>
        <taxon>Bacillota</taxon>
        <taxon>Bacilli</taxon>
        <taxon>Bacillales</taxon>
        <taxon>Paenibacillaceae</taxon>
        <taxon>Paenibacillus</taxon>
    </lineage>
</organism>
<dbReference type="RefSeq" id="WP_171719218.1">
    <property type="nucleotide sequence ID" value="NZ_WHOB01000068.1"/>
</dbReference>
<evidence type="ECO:0000313" key="1">
    <source>
        <dbReference type="EMBL" id="NOU81782.1"/>
    </source>
</evidence>
<dbReference type="Gene3D" id="3.30.1330.40">
    <property type="entry name" value="RutC-like"/>
    <property type="match status" value="1"/>
</dbReference>
<proteinExistence type="predicted"/>
<dbReference type="CDD" id="cd00448">
    <property type="entry name" value="YjgF_YER057c_UK114_family"/>
    <property type="match status" value="1"/>
</dbReference>
<sequence>MGEIIRHDVNKGYAYSGFVEAGDFIFLSFCVGNVGGTVEEQVEGALNDMRDRLGQVGLTLTDVVKMDILLRDIWDIPVMEEVFKRRFQGKYPARKTISTEFAHIGGPDGLKVQIDGIAYRPRKAE</sequence>
<dbReference type="EMBL" id="WHOB01000068">
    <property type="protein sequence ID" value="NOU81782.1"/>
    <property type="molecule type" value="Genomic_DNA"/>
</dbReference>
<dbReference type="PANTHER" id="PTHR11803">
    <property type="entry name" value="2-IMINOBUTANOATE/2-IMINOPROPANOATE DEAMINASE RIDA"/>
    <property type="match status" value="1"/>
</dbReference>
<comment type="caution">
    <text evidence="1">The sequence shown here is derived from an EMBL/GenBank/DDBJ whole genome shotgun (WGS) entry which is preliminary data.</text>
</comment>
<reference evidence="1 2" key="1">
    <citation type="submission" date="2019-10" db="EMBL/GenBank/DDBJ databases">
        <title>Description of Paenibacillus terricola sp. nov.</title>
        <authorList>
            <person name="Carlier A."/>
            <person name="Qi S."/>
        </authorList>
    </citation>
    <scope>NUCLEOTIDE SEQUENCE [LARGE SCALE GENOMIC DNA]</scope>
    <source>
        <strain evidence="1 2">LMG 31459</strain>
    </source>
</reference>
<accession>A0ABX1YL59</accession>
<evidence type="ECO:0000313" key="2">
    <source>
        <dbReference type="Proteomes" id="UP000596857"/>
    </source>
</evidence>
<dbReference type="InterPro" id="IPR006175">
    <property type="entry name" value="YjgF/YER057c/UK114"/>
</dbReference>
<dbReference type="Pfam" id="PF01042">
    <property type="entry name" value="Ribonuc_L-PSP"/>
    <property type="match status" value="1"/>
</dbReference>
<keyword evidence="2" id="KW-1185">Reference proteome</keyword>